<dbReference type="OrthoDB" id="4863874at2"/>
<dbReference type="InterPro" id="IPR038595">
    <property type="entry name" value="LOR_sf"/>
</dbReference>
<dbReference type="Gene3D" id="2.40.160.200">
    <property type="entry name" value="LURP1-related"/>
    <property type="match status" value="1"/>
</dbReference>
<evidence type="ECO:0000313" key="2">
    <source>
        <dbReference type="EMBL" id="OEU90199.1"/>
    </source>
</evidence>
<sequence length="160" mass="18390">MRYLVRERIFGIGDDYWIDDEHGDHAFLVDGKALRVRQTFQLKDVQGEVVAVIRRKMVSLWETMEIERDGRRLATVRKKRFTPLRNRFKARLADGGALSVHGNVLDKEYDIELGGGRLARISRKWFRMRDTYAVDIEQPGSDVPLLLSLAVCVDALTGDD</sequence>
<evidence type="ECO:0000256" key="1">
    <source>
        <dbReference type="ARBA" id="ARBA00005437"/>
    </source>
</evidence>
<proteinExistence type="inferred from homology"/>
<evidence type="ECO:0008006" key="4">
    <source>
        <dbReference type="Google" id="ProtNLM"/>
    </source>
</evidence>
<organism evidence="2 3">
    <name type="scientific">Streptomyces abyssalis</name>
    <dbReference type="NCBI Taxonomy" id="933944"/>
    <lineage>
        <taxon>Bacteria</taxon>
        <taxon>Bacillati</taxon>
        <taxon>Actinomycetota</taxon>
        <taxon>Actinomycetes</taxon>
        <taxon>Kitasatosporales</taxon>
        <taxon>Streptomycetaceae</taxon>
        <taxon>Streptomyces</taxon>
    </lineage>
</organism>
<comment type="caution">
    <text evidence="2">The sequence shown here is derived from an EMBL/GenBank/DDBJ whole genome shotgun (WGS) entry which is preliminary data.</text>
</comment>
<dbReference type="SUPFAM" id="SSF54518">
    <property type="entry name" value="Tubby C-terminal domain-like"/>
    <property type="match status" value="1"/>
</dbReference>
<dbReference type="AlphaFoldDB" id="A0A1E7JPJ2"/>
<dbReference type="InterPro" id="IPR025659">
    <property type="entry name" value="Tubby-like_C"/>
</dbReference>
<comment type="similarity">
    <text evidence="1">Belongs to the LOR family.</text>
</comment>
<dbReference type="RefSeq" id="WP_070009056.1">
    <property type="nucleotide sequence ID" value="NZ_LJGS01000036.1"/>
</dbReference>
<dbReference type="PATRIC" id="fig|933944.5.peg.5380"/>
<protein>
    <recommendedName>
        <fullName evidence="4">Tubby C 2 family protein</fullName>
    </recommendedName>
</protein>
<accession>A0A1E7JPJ2</accession>
<gene>
    <name evidence="2" type="ORF">AN215_11690</name>
</gene>
<dbReference type="STRING" id="933944.AN215_11690"/>
<dbReference type="Proteomes" id="UP000176087">
    <property type="component" value="Unassembled WGS sequence"/>
</dbReference>
<evidence type="ECO:0000313" key="3">
    <source>
        <dbReference type="Proteomes" id="UP000176087"/>
    </source>
</evidence>
<dbReference type="InterPro" id="IPR007612">
    <property type="entry name" value="LOR"/>
</dbReference>
<dbReference type="Pfam" id="PF04525">
    <property type="entry name" value="LOR"/>
    <property type="match status" value="1"/>
</dbReference>
<dbReference type="EMBL" id="LJGT01000038">
    <property type="protein sequence ID" value="OEU90199.1"/>
    <property type="molecule type" value="Genomic_DNA"/>
</dbReference>
<reference evidence="2 3" key="1">
    <citation type="journal article" date="2016" name="Front. Microbiol.">
        <title>Comparative Genomics Analysis of Streptomyces Species Reveals Their Adaptation to the Marine Environment and Their Diversity at the Genomic Level.</title>
        <authorList>
            <person name="Tian X."/>
            <person name="Zhang Z."/>
            <person name="Yang T."/>
            <person name="Chen M."/>
            <person name="Li J."/>
            <person name="Chen F."/>
            <person name="Yang J."/>
            <person name="Li W."/>
            <person name="Zhang B."/>
            <person name="Zhang Z."/>
            <person name="Wu J."/>
            <person name="Zhang C."/>
            <person name="Long L."/>
            <person name="Xiao J."/>
        </authorList>
    </citation>
    <scope>NUCLEOTIDE SEQUENCE [LARGE SCALE GENOMIC DNA]</scope>
    <source>
        <strain evidence="2 3">SCSIO 10390</strain>
    </source>
</reference>
<name>A0A1E7JPJ2_9ACTN</name>
<keyword evidence="3" id="KW-1185">Reference proteome</keyword>